<gene>
    <name evidence="3" type="ORF">A2647_04315</name>
</gene>
<accession>A0A1F6V661</accession>
<dbReference type="Proteomes" id="UP000177370">
    <property type="component" value="Unassembled WGS sequence"/>
</dbReference>
<dbReference type="PROSITE" id="PS51841">
    <property type="entry name" value="LTD"/>
    <property type="match status" value="1"/>
</dbReference>
<keyword evidence="1" id="KW-0472">Membrane</keyword>
<dbReference type="InterPro" id="IPR001322">
    <property type="entry name" value="Lamin_tail_dom"/>
</dbReference>
<reference evidence="3 4" key="1">
    <citation type="journal article" date="2016" name="Nat. Commun.">
        <title>Thousands of microbial genomes shed light on interconnected biogeochemical processes in an aquifer system.</title>
        <authorList>
            <person name="Anantharaman K."/>
            <person name="Brown C.T."/>
            <person name="Hug L.A."/>
            <person name="Sharon I."/>
            <person name="Castelle C.J."/>
            <person name="Probst A.J."/>
            <person name="Thomas B.C."/>
            <person name="Singh A."/>
            <person name="Wilkins M.J."/>
            <person name="Karaoz U."/>
            <person name="Brodie E.L."/>
            <person name="Williams K.H."/>
            <person name="Hubbard S.S."/>
            <person name="Banfield J.F."/>
        </authorList>
    </citation>
    <scope>NUCLEOTIDE SEQUENCE [LARGE SCALE GENOMIC DNA]</scope>
</reference>
<sequence length="265" mass="29315">MRIKDKFMKKIIIFSIIFFLSYHFAFAGIEISEIMYDLKTGSDEGREWVEIRNNSDTPEDLSAFKFFEADTNHKLTVFQGDVKVGAQSYAIIVSDPIKFKIDWPNFGGTIFDSSFSLSNSGEALVLKEGDLIADEYIYKSSSGGAGDGRSLQKINGVWSGATPTPGTENKISPIPVAPSPTLPKKEITTSKIFAENQIETKIEKSVVENLPSVVLSEEKIDPTDTNSYLFISLLVVLVAIGAGSVYFIRKKGKKIEKGEDFELLD</sequence>
<organism evidence="3 4">
    <name type="scientific">Candidatus Nomurabacteria bacterium RIFCSPHIGHO2_01_FULL_40_24b</name>
    <dbReference type="NCBI Taxonomy" id="1801739"/>
    <lineage>
        <taxon>Bacteria</taxon>
        <taxon>Candidatus Nomuraibacteriota</taxon>
    </lineage>
</organism>
<dbReference type="SUPFAM" id="SSF74853">
    <property type="entry name" value="Lamin A/C globular tail domain"/>
    <property type="match status" value="1"/>
</dbReference>
<proteinExistence type="predicted"/>
<dbReference type="EMBL" id="MFTP01000022">
    <property type="protein sequence ID" value="OGI65147.1"/>
    <property type="molecule type" value="Genomic_DNA"/>
</dbReference>
<dbReference type="AlphaFoldDB" id="A0A1F6V661"/>
<evidence type="ECO:0000256" key="1">
    <source>
        <dbReference type="SAM" id="Phobius"/>
    </source>
</evidence>
<keyword evidence="1" id="KW-0812">Transmembrane</keyword>
<evidence type="ECO:0000259" key="2">
    <source>
        <dbReference type="PROSITE" id="PS51841"/>
    </source>
</evidence>
<evidence type="ECO:0000313" key="4">
    <source>
        <dbReference type="Proteomes" id="UP000177370"/>
    </source>
</evidence>
<feature type="transmembrane region" description="Helical" evidence="1">
    <location>
        <begin position="228"/>
        <end position="248"/>
    </location>
</feature>
<keyword evidence="1" id="KW-1133">Transmembrane helix</keyword>
<evidence type="ECO:0000313" key="3">
    <source>
        <dbReference type="EMBL" id="OGI65147.1"/>
    </source>
</evidence>
<name>A0A1F6V661_9BACT</name>
<dbReference type="Pfam" id="PF00932">
    <property type="entry name" value="LTD"/>
    <property type="match status" value="1"/>
</dbReference>
<comment type="caution">
    <text evidence="3">The sequence shown here is derived from an EMBL/GenBank/DDBJ whole genome shotgun (WGS) entry which is preliminary data.</text>
</comment>
<protein>
    <recommendedName>
        <fullName evidence="2">LTD domain-containing protein</fullName>
    </recommendedName>
</protein>
<feature type="domain" description="LTD" evidence="2">
    <location>
        <begin position="22"/>
        <end position="140"/>
    </location>
</feature>
<dbReference type="InterPro" id="IPR036415">
    <property type="entry name" value="Lamin_tail_dom_sf"/>
</dbReference>